<organism evidence="1 2">
    <name type="scientific">Halosquirtibacter laminarini</name>
    <dbReference type="NCBI Taxonomy" id="3374600"/>
    <lineage>
        <taxon>Bacteria</taxon>
        <taxon>Pseudomonadati</taxon>
        <taxon>Bacteroidota</taxon>
        <taxon>Bacteroidia</taxon>
        <taxon>Marinilabiliales</taxon>
        <taxon>Prolixibacteraceae</taxon>
        <taxon>Halosquirtibacter</taxon>
    </lineage>
</organism>
<accession>A0AC61NLS3</accession>
<sequence>MNVSILNREKSYDGLYKKLVVALPILFLIPHFEAAFALLLGIIVGNIPALNKHVPRTITASSLLKYSVVLMGFGMHLAPMIQVSQEGFIFTAITITTALVLGKVLGKLLGIDKQLGFLISCGTSICGGSAIAAAASATNAKTQNISIALGVIFLLNSIALLIFPPIGHLLNMSQTQFGYFSALAIHDTTSVVGACSTYGDQALQMGTMLKCARALWIVPLTLGIVFMHKNPSTTEDGKKRKTGWPYFILFFIGAILLVELCPQWQGTFDHLYWGGKKMMLYAIFLTGLGINKGLIQHEGTKPIWMGVGLWVVLIGVSLYITLNFVQ</sequence>
<dbReference type="Proteomes" id="UP000826212">
    <property type="component" value="Chromosome"/>
</dbReference>
<evidence type="ECO:0000313" key="1">
    <source>
        <dbReference type="EMBL" id="QZE12755.1"/>
    </source>
</evidence>
<keyword evidence="2" id="KW-1185">Reference proteome</keyword>
<name>A0AC61NLS3_9BACT</name>
<proteinExistence type="predicted"/>
<evidence type="ECO:0000313" key="2">
    <source>
        <dbReference type="Proteomes" id="UP000826212"/>
    </source>
</evidence>
<dbReference type="EMBL" id="CP081303">
    <property type="protein sequence ID" value="QZE12755.1"/>
    <property type="molecule type" value="Genomic_DNA"/>
</dbReference>
<gene>
    <name evidence="1" type="ORF">K4L44_09145</name>
</gene>
<reference evidence="1" key="1">
    <citation type="submission" date="2021-08" db="EMBL/GenBank/DDBJ databases">
        <title>Novel anaerobic bacterium isolated from sea squirt in East Sea, Republic of Korea.</title>
        <authorList>
            <person name="Nguyen T.H."/>
            <person name="Li Z."/>
            <person name="Lee Y.-J."/>
            <person name="Ko J."/>
            <person name="Kim S.-G."/>
        </authorList>
    </citation>
    <scope>NUCLEOTIDE SEQUENCE</scope>
    <source>
        <strain evidence="1">KCTC 25031</strain>
    </source>
</reference>
<protein>
    <submittedName>
        <fullName evidence="1">Sulfate exporter family transporter</fullName>
    </submittedName>
</protein>